<keyword evidence="1" id="KW-0472">Membrane</keyword>
<feature type="transmembrane region" description="Helical" evidence="1">
    <location>
        <begin position="182"/>
        <end position="202"/>
    </location>
</feature>
<reference evidence="2 3" key="1">
    <citation type="submission" date="2017-07" db="EMBL/GenBank/DDBJ databases">
        <title>Genome sequencing and assembly of Paenibacillus rigui.</title>
        <authorList>
            <person name="Mayilraj S."/>
        </authorList>
    </citation>
    <scope>NUCLEOTIDE SEQUENCE [LARGE SCALE GENOMIC DNA]</scope>
    <source>
        <strain evidence="2 3">JCM 16352</strain>
    </source>
</reference>
<dbReference type="OrthoDB" id="5323771at2"/>
<comment type="caution">
    <text evidence="2">The sequence shown here is derived from an EMBL/GenBank/DDBJ whole genome shotgun (WGS) entry which is preliminary data.</text>
</comment>
<gene>
    <name evidence="2" type="ORF">CF651_28800</name>
</gene>
<evidence type="ECO:0000313" key="3">
    <source>
        <dbReference type="Proteomes" id="UP000215509"/>
    </source>
</evidence>
<feature type="transmembrane region" description="Helical" evidence="1">
    <location>
        <begin position="429"/>
        <end position="448"/>
    </location>
</feature>
<evidence type="ECO:0000313" key="2">
    <source>
        <dbReference type="EMBL" id="OXM82841.1"/>
    </source>
</evidence>
<evidence type="ECO:0000256" key="1">
    <source>
        <dbReference type="SAM" id="Phobius"/>
    </source>
</evidence>
<keyword evidence="1" id="KW-1133">Transmembrane helix</keyword>
<feature type="transmembrane region" description="Helical" evidence="1">
    <location>
        <begin position="406"/>
        <end position="423"/>
    </location>
</feature>
<organism evidence="2 3">
    <name type="scientific">Paenibacillus rigui</name>
    <dbReference type="NCBI Taxonomy" id="554312"/>
    <lineage>
        <taxon>Bacteria</taxon>
        <taxon>Bacillati</taxon>
        <taxon>Bacillota</taxon>
        <taxon>Bacilli</taxon>
        <taxon>Bacillales</taxon>
        <taxon>Paenibacillaceae</taxon>
        <taxon>Paenibacillus</taxon>
    </lineage>
</organism>
<proteinExistence type="predicted"/>
<protein>
    <recommendedName>
        <fullName evidence="4">Glycosyltransferase RgtA/B/C/D-like domain-containing protein</fullName>
    </recommendedName>
</protein>
<dbReference type="AlphaFoldDB" id="A0A229UHI4"/>
<accession>A0A229UHI4</accession>
<feature type="transmembrane region" description="Helical" evidence="1">
    <location>
        <begin position="156"/>
        <end position="176"/>
    </location>
</feature>
<dbReference type="Proteomes" id="UP000215509">
    <property type="component" value="Unassembled WGS sequence"/>
</dbReference>
<feature type="transmembrane region" description="Helical" evidence="1">
    <location>
        <begin position="66"/>
        <end position="91"/>
    </location>
</feature>
<feature type="transmembrane region" description="Helical" evidence="1">
    <location>
        <begin position="278"/>
        <end position="297"/>
    </location>
</feature>
<feature type="transmembrane region" description="Helical" evidence="1">
    <location>
        <begin position="248"/>
        <end position="266"/>
    </location>
</feature>
<dbReference type="RefSeq" id="WP_094018315.1">
    <property type="nucleotide sequence ID" value="NZ_NMQW01000056.1"/>
</dbReference>
<feature type="transmembrane region" description="Helical" evidence="1">
    <location>
        <begin position="40"/>
        <end position="60"/>
    </location>
</feature>
<keyword evidence="3" id="KW-1185">Reference proteome</keyword>
<dbReference type="EMBL" id="NMQW01000056">
    <property type="protein sequence ID" value="OXM82841.1"/>
    <property type="molecule type" value="Genomic_DNA"/>
</dbReference>
<feature type="transmembrane region" description="Helical" evidence="1">
    <location>
        <begin position="376"/>
        <end position="399"/>
    </location>
</feature>
<feature type="transmembrane region" description="Helical" evidence="1">
    <location>
        <begin position="6"/>
        <end position="33"/>
    </location>
</feature>
<evidence type="ECO:0008006" key="4">
    <source>
        <dbReference type="Google" id="ProtNLM"/>
    </source>
</evidence>
<feature type="transmembrane region" description="Helical" evidence="1">
    <location>
        <begin position="455"/>
        <end position="478"/>
    </location>
</feature>
<name>A0A229UHI4_9BACL</name>
<feature type="transmembrane region" description="Helical" evidence="1">
    <location>
        <begin position="209"/>
        <end position="228"/>
    </location>
</feature>
<sequence>MKNRLATISFMTGTALLMLVVAAFVIPSLLFLVKVPLLPLHFWLAAAASGAIVWLLYHSMGEQQPAWLPAVALSGAALLFVCCFLISSYFYDVSYDGQAYHQEAIIQLAEGWNPVYDAPLSMPTGNSIWVNHYAKAAELASASIFMATGVLEAGKAINLLLILASGLLSLSALLALRPHQQLQGWVVALLLALNPVSVYQAFSFYVDGLLASLLLCLAAIGCLIYVQASRMLLLIYTLTMMMMMNIKFTAIAYAGLLTIGLLIVLYMSEQFGLLKRVFRIAAIGGIAGVLLVGYNPYVTNTVRDGHPLYPLAGDEAIDVVKNFIPRNLERMNRFEQAGASYFAKTVGNSSEKRPTEFKWPFTFTDRELAVYGEPDVAVSGFGPLFSGILLLSLAVLVLAFRRRSGLTLAALGIIVLLAASAFVNPAAWWARYVPQLWFVPLICVWLALSLKGHRVLNAAGWTLALVIMVNTLLVGGTYTQKQLALTQELKAQLAELQAAGQPVKAEFTYSWSNQERLKSLGIAFKEESPLACTAGKLTLVSSGTSLCLK</sequence>
<keyword evidence="1" id="KW-0812">Transmembrane</keyword>